<organism evidence="2 3">
    <name type="scientific">Sulfuriferula multivorans</name>
    <dbReference type="NCBI Taxonomy" id="1559896"/>
    <lineage>
        <taxon>Bacteria</taxon>
        <taxon>Pseudomonadati</taxon>
        <taxon>Pseudomonadota</taxon>
        <taxon>Betaproteobacteria</taxon>
        <taxon>Nitrosomonadales</taxon>
        <taxon>Sulfuricellaceae</taxon>
        <taxon>Sulfuriferula</taxon>
    </lineage>
</organism>
<name>A0A401JBK1_9PROT</name>
<keyword evidence="3" id="KW-1185">Reference proteome</keyword>
<protein>
    <submittedName>
        <fullName evidence="2">Uncharacterized protein</fullName>
    </submittedName>
</protein>
<dbReference type="AlphaFoldDB" id="A0A401JBK1"/>
<accession>A0A401JBK1</accession>
<comment type="caution">
    <text evidence="2">The sequence shown here is derived from an EMBL/GenBank/DDBJ whole genome shotgun (WGS) entry which is preliminary data.</text>
</comment>
<evidence type="ECO:0000313" key="3">
    <source>
        <dbReference type="Proteomes" id="UP000286806"/>
    </source>
</evidence>
<evidence type="ECO:0000256" key="1">
    <source>
        <dbReference type="SAM" id="MobiDB-lite"/>
    </source>
</evidence>
<dbReference type="EMBL" id="BGOW01000004">
    <property type="protein sequence ID" value="GBL44987.1"/>
    <property type="molecule type" value="Genomic_DNA"/>
</dbReference>
<gene>
    <name evidence="2" type="ORF">SFMTTN_0788</name>
</gene>
<reference evidence="2 3" key="1">
    <citation type="journal article" date="2019" name="Front. Microbiol.">
        <title>Genomes of Neutrophilic Sulfur-Oxidizing Chemolithoautotrophs Representing 9 Proteobacterial Species From 8 Genera.</title>
        <authorList>
            <person name="Watanabe T."/>
            <person name="Kojima H."/>
            <person name="Umezawa K."/>
            <person name="Hori C."/>
            <person name="Takasuka T.E."/>
            <person name="Kato Y."/>
            <person name="Fukui M."/>
        </authorList>
    </citation>
    <scope>NUCLEOTIDE SEQUENCE [LARGE SCALE GENOMIC DNA]</scope>
    <source>
        <strain evidence="2 3">TTN</strain>
    </source>
</reference>
<proteinExistence type="predicted"/>
<sequence>MKAKLEIMTVDESNVQASEEDLNHDWLDAFLKILPGIRNDYAHGSPTLYHTVLWVFEVVMEIINQLYPENPSPNASFPCAENSQSLSGHEL</sequence>
<feature type="compositionally biased region" description="Polar residues" evidence="1">
    <location>
        <begin position="81"/>
        <end position="91"/>
    </location>
</feature>
<evidence type="ECO:0000313" key="2">
    <source>
        <dbReference type="EMBL" id="GBL44987.1"/>
    </source>
</evidence>
<dbReference type="Proteomes" id="UP000286806">
    <property type="component" value="Unassembled WGS sequence"/>
</dbReference>
<feature type="region of interest" description="Disordered" evidence="1">
    <location>
        <begin position="70"/>
        <end position="91"/>
    </location>
</feature>